<dbReference type="OrthoDB" id="5786478at2"/>
<dbReference type="InterPro" id="IPR052184">
    <property type="entry name" value="SDR_enzymes"/>
</dbReference>
<gene>
    <name evidence="1" type="ORF">JCM19235_6654</name>
</gene>
<dbReference type="SUPFAM" id="SSF51735">
    <property type="entry name" value="NAD(P)-binding Rossmann-fold domains"/>
    <property type="match status" value="1"/>
</dbReference>
<dbReference type="Gene3D" id="3.40.50.720">
    <property type="entry name" value="NAD(P)-binding Rossmann-like Domain"/>
    <property type="match status" value="1"/>
</dbReference>
<dbReference type="Pfam" id="PF00106">
    <property type="entry name" value="adh_short"/>
    <property type="match status" value="1"/>
</dbReference>
<proteinExistence type="predicted"/>
<dbReference type="InterPro" id="IPR002347">
    <property type="entry name" value="SDR_fam"/>
</dbReference>
<dbReference type="GO" id="GO:0016616">
    <property type="term" value="F:oxidoreductase activity, acting on the CH-OH group of donors, NAD or NADP as acceptor"/>
    <property type="evidence" value="ECO:0007669"/>
    <property type="project" value="TreeGrafter"/>
</dbReference>
<reference evidence="1 2" key="1">
    <citation type="submission" date="2014-09" db="EMBL/GenBank/DDBJ databases">
        <title>Vibrio maritimus JCM 19235. (C45) whole genome shotgun sequence.</title>
        <authorList>
            <person name="Sawabe T."/>
            <person name="Meirelles P."/>
            <person name="Nakanishi M."/>
            <person name="Sayaka M."/>
            <person name="Hattori M."/>
            <person name="Ohkuma M."/>
        </authorList>
    </citation>
    <scope>NUCLEOTIDE SEQUENCE [LARGE SCALE GENOMIC DNA]</scope>
    <source>
        <strain evidence="2">JCM19235</strain>
    </source>
</reference>
<protein>
    <submittedName>
        <fullName evidence="1">Short-chain dehydrogenase/reductase SDR</fullName>
    </submittedName>
</protein>
<dbReference type="PANTHER" id="PTHR45458:SF1">
    <property type="entry name" value="SHORT CHAIN DEHYDROGENASE"/>
    <property type="match status" value="1"/>
</dbReference>
<keyword evidence="2" id="KW-1185">Reference proteome</keyword>
<dbReference type="InterPro" id="IPR036291">
    <property type="entry name" value="NAD(P)-bd_dom_sf"/>
</dbReference>
<evidence type="ECO:0000313" key="2">
    <source>
        <dbReference type="Proteomes" id="UP000029228"/>
    </source>
</evidence>
<name>A0A090RS50_9VIBR</name>
<dbReference type="CDD" id="cd05325">
    <property type="entry name" value="carb_red_sniffer_like_SDR_c"/>
    <property type="match status" value="1"/>
</dbReference>
<dbReference type="PANTHER" id="PTHR45458">
    <property type="entry name" value="SHORT-CHAIN DEHYDROGENASE/REDUCTASE SDR"/>
    <property type="match status" value="1"/>
</dbReference>
<dbReference type="Proteomes" id="UP000029228">
    <property type="component" value="Unassembled WGS sequence"/>
</dbReference>
<dbReference type="EMBL" id="BBMR01000002">
    <property type="protein sequence ID" value="GAL18101.1"/>
    <property type="molecule type" value="Genomic_DNA"/>
</dbReference>
<accession>A0A090RS50</accession>
<dbReference type="PRINTS" id="PR00081">
    <property type="entry name" value="GDHRDH"/>
</dbReference>
<dbReference type="AlphaFoldDB" id="A0A090RS50"/>
<comment type="caution">
    <text evidence="1">The sequence shown here is derived from an EMBL/GenBank/DDBJ whole genome shotgun (WGS) entry which is preliminary data.</text>
</comment>
<dbReference type="STRING" id="990268.JCM19235_6654"/>
<evidence type="ECO:0000313" key="1">
    <source>
        <dbReference type="EMBL" id="GAL18101.1"/>
    </source>
</evidence>
<organism evidence="1 2">
    <name type="scientific">Vibrio maritimus</name>
    <dbReference type="NCBI Taxonomy" id="990268"/>
    <lineage>
        <taxon>Bacteria</taxon>
        <taxon>Pseudomonadati</taxon>
        <taxon>Pseudomonadota</taxon>
        <taxon>Gammaproteobacteria</taxon>
        <taxon>Vibrionales</taxon>
        <taxon>Vibrionaceae</taxon>
        <taxon>Vibrio</taxon>
    </lineage>
</organism>
<sequence>MATVLITGANRGLGLEFVRQYSNKGWTVLAACRSPETATELKEMLEQKGSIELIQLDVTNESDINQLGDALKGRPVDHLMLNAGVLGDDCATLGQMTQASWLQVLSVNTVAPALLIQALSDNVAASEHKTIVGISTRVASLSDNSSGNMYSYRASKVALNQILVSAAKNLEAQGVKTLAIHPGWIQTDMGGDNATFTAEESALGIISVAESLTLEQSGTFRVFDGSTIEW</sequence>